<evidence type="ECO:0000313" key="3">
    <source>
        <dbReference type="Proteomes" id="UP000477285"/>
    </source>
</evidence>
<comment type="caution">
    <text evidence="2">The sequence shown here is derived from an EMBL/GenBank/DDBJ whole genome shotgun (WGS) entry which is preliminary data.</text>
</comment>
<feature type="domain" description="RNA polymerase sigma-70 ECF-like HTH" evidence="1">
    <location>
        <begin position="333"/>
        <end position="392"/>
    </location>
</feature>
<dbReference type="Proteomes" id="UP000477285">
    <property type="component" value="Unassembled WGS sequence"/>
</dbReference>
<name>A0A6L8T9G5_9FIRM</name>
<evidence type="ECO:0000259" key="1">
    <source>
        <dbReference type="Pfam" id="PF07638"/>
    </source>
</evidence>
<dbReference type="RefSeq" id="WP_161234257.1">
    <property type="nucleotide sequence ID" value="NZ_WWVI01000068.1"/>
</dbReference>
<dbReference type="Pfam" id="PF07638">
    <property type="entry name" value="Sigma70_ECF"/>
    <property type="match status" value="1"/>
</dbReference>
<organism evidence="2 3">
    <name type="scientific">Blautia wexlerae</name>
    <dbReference type="NCBI Taxonomy" id="418240"/>
    <lineage>
        <taxon>Bacteria</taxon>
        <taxon>Bacillati</taxon>
        <taxon>Bacillota</taxon>
        <taxon>Clostridia</taxon>
        <taxon>Lachnospirales</taxon>
        <taxon>Lachnospiraceae</taxon>
        <taxon>Blautia</taxon>
    </lineage>
</organism>
<proteinExistence type="predicted"/>
<dbReference type="InterPro" id="IPR053812">
    <property type="entry name" value="HTH_Sigma70_ECF-like"/>
</dbReference>
<reference evidence="2 3" key="1">
    <citation type="journal article" date="2019" name="Nat. Med.">
        <title>A library of human gut bacterial isolates paired with longitudinal multiomics data enables mechanistic microbiome research.</title>
        <authorList>
            <person name="Poyet M."/>
            <person name="Groussin M."/>
            <person name="Gibbons S.M."/>
            <person name="Avila-Pacheco J."/>
            <person name="Jiang X."/>
            <person name="Kearney S.M."/>
            <person name="Perrotta A.R."/>
            <person name="Berdy B."/>
            <person name="Zhao S."/>
            <person name="Lieberman T.D."/>
            <person name="Swanson P.K."/>
            <person name="Smith M."/>
            <person name="Roesemann S."/>
            <person name="Alexander J.E."/>
            <person name="Rich S.A."/>
            <person name="Livny J."/>
            <person name="Vlamakis H."/>
            <person name="Clish C."/>
            <person name="Bullock K."/>
            <person name="Deik A."/>
            <person name="Scott J."/>
            <person name="Pierce K.A."/>
            <person name="Xavier R.J."/>
            <person name="Alm E.J."/>
        </authorList>
    </citation>
    <scope>NUCLEOTIDE SEQUENCE [LARGE SCALE GENOMIC DNA]</scope>
    <source>
        <strain evidence="2 3">BIOML-A1</strain>
    </source>
</reference>
<sequence>MEIYHKNKDQHDKGLSDEVLKDLLELQRINKIEPKKMDQITDVSSLFKYDMEMRIGDKIRRFKAFSEWIGLYNEASYISEIGKYTEEKKDENGNRRKEVVEVIQAVGIQTKEEIPYFPEGIKPNLVIRKRSIDTYQYIWVLKFPVNIKMKSSWHLLERALAHLYPGAKPIYKTKGIMVPGIKELQTGYGWVDLDEFNENKYTFSYLWEAIGKCYPVRGRALKKYLRNCALYCEGLKTTKQFIAIRRLNSLRRLILDKKGLLKLRWEEMLKILYWYWCFAIDVGYQTEEIEKQITDIFKMKGIIMPISLIREAKTDSTYRIRNKTLNETFGLDDDRYFHEPKERVTRAEYLKGMEEKRMELTKEITRLFYKGYSSTETAKMLNVSRATVARRKNDAKKLGWIPFRGKFFQSALSWKLEA</sequence>
<evidence type="ECO:0000313" key="2">
    <source>
        <dbReference type="EMBL" id="MZL35051.1"/>
    </source>
</evidence>
<gene>
    <name evidence="2" type="ORF">GT728_18175</name>
</gene>
<protein>
    <recommendedName>
        <fullName evidence="1">RNA polymerase sigma-70 ECF-like HTH domain-containing protein</fullName>
    </recommendedName>
</protein>
<dbReference type="EMBL" id="WWVQ01000067">
    <property type="protein sequence ID" value="MZL35051.1"/>
    <property type="molecule type" value="Genomic_DNA"/>
</dbReference>
<dbReference type="AlphaFoldDB" id="A0A6L8T9G5"/>
<accession>A0A6L8T9G5</accession>